<dbReference type="AlphaFoldDB" id="A0A6G7KAW0"/>
<evidence type="ECO:0000256" key="5">
    <source>
        <dbReference type="ARBA" id="ARBA00022801"/>
    </source>
</evidence>
<dbReference type="KEGG" id="jar:G7057_07975"/>
<evidence type="ECO:0000256" key="4">
    <source>
        <dbReference type="ARBA" id="ARBA00022769"/>
    </source>
</evidence>
<dbReference type="PANTHER" id="PTHR31290">
    <property type="entry name" value="UV-DAMAGE ENDONUCLEASE"/>
    <property type="match status" value="1"/>
</dbReference>
<keyword evidence="3" id="KW-0227">DNA damage</keyword>
<evidence type="ECO:0000256" key="3">
    <source>
        <dbReference type="ARBA" id="ARBA00022763"/>
    </source>
</evidence>
<dbReference type="EMBL" id="CP049740">
    <property type="protein sequence ID" value="QII82377.1"/>
    <property type="molecule type" value="Genomic_DNA"/>
</dbReference>
<keyword evidence="5" id="KW-0378">Hydrolase</keyword>
<evidence type="ECO:0000259" key="7">
    <source>
        <dbReference type="Pfam" id="PF08349"/>
    </source>
</evidence>
<dbReference type="GO" id="GO:0009411">
    <property type="term" value="P:response to UV"/>
    <property type="evidence" value="ECO:0007669"/>
    <property type="project" value="InterPro"/>
</dbReference>
<proteinExistence type="predicted"/>
<dbReference type="InterPro" id="IPR004601">
    <property type="entry name" value="UvdE"/>
</dbReference>
<dbReference type="Pfam" id="PF08349">
    <property type="entry name" value="DUF1722"/>
    <property type="match status" value="1"/>
</dbReference>
<dbReference type="RefSeq" id="WP_166162616.1">
    <property type="nucleotide sequence ID" value="NZ_CP049740.1"/>
</dbReference>
<sequence>MSIGYACLQVGRPDTTIRSVIQKNATTERLMEVIDYNLQSFENMIDYNIKNKIKLYRISSGLIPFGSSPVNQLDWEQIFHDRFITIGQKIKQSGMRVSFHPGQYTVLNSPDEGVVSRAVDDLVYQEKILTLLGVDYSHKLILHVGGVYGDKVTALERFEENVKGIPQAVKNRLIIENDDRLFNVEDVLGLAHRIGIPVVYDNLHNAINPADSTKDDGYWISEARKTWKPEDGNQKIHYSQQASGKRLGAHTDTIYIEDFLEFYNKLEDKTIDIMLEVKDKNLSSLKCQNATTDQPAISLLEKEWGRYKYFMLEKSPRDYQVIRQLLKDKTAYPVLEFYRMIEAALEKETDSGAAINTAHHIWGYFKGKATKSEQATFIRNCTNYQSGKAKLATVKRQLHKLAIKYDQTYLIESLYFYIED</sequence>
<evidence type="ECO:0000313" key="9">
    <source>
        <dbReference type="Proteomes" id="UP000501451"/>
    </source>
</evidence>
<feature type="domain" description="DUF1722" evidence="7">
    <location>
        <begin position="308"/>
        <end position="416"/>
    </location>
</feature>
<dbReference type="Pfam" id="PF03851">
    <property type="entry name" value="UvdE"/>
    <property type="match status" value="1"/>
</dbReference>
<name>A0A6G7KAW0_9LACT</name>
<reference evidence="8 9" key="1">
    <citation type="journal article" date="2017" name="Int. J. Syst. Evol. Microbiol.">
        <title>Jeotgalibaca porci sp. nov. and Jeotgalibaca arthritidis sp. nov., isolated from pigs, and emended description of the genus Jeotgalibaca.</title>
        <authorList>
            <person name="Zamora L."/>
            <person name="Perez-Sancho M."/>
            <person name="Dominguez L."/>
            <person name="Fernandez-Garayzabal J.F."/>
            <person name="Vela A.I."/>
        </authorList>
    </citation>
    <scope>NUCLEOTIDE SEQUENCE [LARGE SCALE GENOMIC DNA]</scope>
    <source>
        <strain evidence="8 9">CECT 9157</strain>
    </source>
</reference>
<accession>A0A6G7KAW0</accession>
<keyword evidence="9" id="KW-1185">Reference proteome</keyword>
<dbReference type="SUPFAM" id="SSF51658">
    <property type="entry name" value="Xylose isomerase-like"/>
    <property type="match status" value="1"/>
</dbReference>
<dbReference type="GO" id="GO:0004519">
    <property type="term" value="F:endonuclease activity"/>
    <property type="evidence" value="ECO:0007669"/>
    <property type="project" value="UniProtKB-KW"/>
</dbReference>
<evidence type="ECO:0000313" key="8">
    <source>
        <dbReference type="EMBL" id="QII82377.1"/>
    </source>
</evidence>
<evidence type="ECO:0000256" key="2">
    <source>
        <dbReference type="ARBA" id="ARBA00022759"/>
    </source>
</evidence>
<keyword evidence="2 8" id="KW-0255">Endonuclease</keyword>
<evidence type="ECO:0000256" key="1">
    <source>
        <dbReference type="ARBA" id="ARBA00022722"/>
    </source>
</evidence>
<dbReference type="InterPro" id="IPR036237">
    <property type="entry name" value="Xyl_isomerase-like_sf"/>
</dbReference>
<evidence type="ECO:0000256" key="6">
    <source>
        <dbReference type="ARBA" id="ARBA00023204"/>
    </source>
</evidence>
<dbReference type="Proteomes" id="UP000501451">
    <property type="component" value="Chromosome"/>
</dbReference>
<protein>
    <submittedName>
        <fullName evidence="8">UV DNA damage repair endonuclease UvsE</fullName>
    </submittedName>
</protein>
<keyword evidence="6" id="KW-0234">DNA repair</keyword>
<dbReference type="InterPro" id="IPR013560">
    <property type="entry name" value="DUF1722"/>
</dbReference>
<dbReference type="GO" id="GO:0006289">
    <property type="term" value="P:nucleotide-excision repair"/>
    <property type="evidence" value="ECO:0007669"/>
    <property type="project" value="InterPro"/>
</dbReference>
<dbReference type="PANTHER" id="PTHR31290:SF5">
    <property type="entry name" value="UV-DAMAGE ENDONUCLEASE"/>
    <property type="match status" value="1"/>
</dbReference>
<dbReference type="GO" id="GO:0016787">
    <property type="term" value="F:hydrolase activity"/>
    <property type="evidence" value="ECO:0007669"/>
    <property type="project" value="UniProtKB-KW"/>
</dbReference>
<keyword evidence="1" id="KW-0540">Nuclease</keyword>
<gene>
    <name evidence="8" type="primary">uvsE</name>
    <name evidence="8" type="ORF">G7057_07975</name>
</gene>
<dbReference type="NCBIfam" id="TIGR00629">
    <property type="entry name" value="uvde"/>
    <property type="match status" value="1"/>
</dbReference>
<organism evidence="8 9">
    <name type="scientific">Jeotgalibaca arthritidis</name>
    <dbReference type="NCBI Taxonomy" id="1868794"/>
    <lineage>
        <taxon>Bacteria</taxon>
        <taxon>Bacillati</taxon>
        <taxon>Bacillota</taxon>
        <taxon>Bacilli</taxon>
        <taxon>Lactobacillales</taxon>
        <taxon>Carnobacteriaceae</taxon>
        <taxon>Jeotgalibaca</taxon>
    </lineage>
</organism>
<keyword evidence="4" id="KW-0228">DNA excision</keyword>
<dbReference type="Gene3D" id="3.20.20.150">
    <property type="entry name" value="Divalent-metal-dependent TIM barrel enzymes"/>
    <property type="match status" value="1"/>
</dbReference>